<feature type="compositionally biased region" description="Basic and acidic residues" evidence="1">
    <location>
        <begin position="1081"/>
        <end position="1098"/>
    </location>
</feature>
<keyword evidence="5" id="KW-1185">Reference proteome</keyword>
<feature type="region of interest" description="Disordered" evidence="1">
    <location>
        <begin position="150"/>
        <end position="186"/>
    </location>
</feature>
<dbReference type="OrthoDB" id="3650779at2759"/>
<feature type="compositionally biased region" description="Polar residues" evidence="1">
    <location>
        <begin position="341"/>
        <end position="362"/>
    </location>
</feature>
<dbReference type="Proteomes" id="UP000230605">
    <property type="component" value="Chromosome 4"/>
</dbReference>
<dbReference type="EMBL" id="CP134187">
    <property type="protein sequence ID" value="WPB02290.1"/>
    <property type="molecule type" value="Genomic_DNA"/>
</dbReference>
<evidence type="ECO:0000313" key="4">
    <source>
        <dbReference type="Proteomes" id="UP000230605"/>
    </source>
</evidence>
<protein>
    <submittedName>
        <fullName evidence="2">Uncharacterized protein</fullName>
    </submittedName>
</protein>
<feature type="region of interest" description="Disordered" evidence="1">
    <location>
        <begin position="245"/>
        <end position="362"/>
    </location>
</feature>
<feature type="compositionally biased region" description="Low complexity" evidence="1">
    <location>
        <begin position="245"/>
        <end position="255"/>
    </location>
</feature>
<feature type="region of interest" description="Disordered" evidence="1">
    <location>
        <begin position="452"/>
        <end position="532"/>
    </location>
</feature>
<dbReference type="EMBL" id="LKMD01000105">
    <property type="protein sequence ID" value="PIA93530.1"/>
    <property type="molecule type" value="Genomic_DNA"/>
</dbReference>
<reference evidence="3 5" key="2">
    <citation type="submission" date="2023-09" db="EMBL/GenBank/DDBJ databases">
        <title>Complete-Gapless Cercospora beticola genome.</title>
        <authorList>
            <person name="Wyatt N.A."/>
            <person name="Spanner R.E."/>
            <person name="Bolton M.D."/>
        </authorList>
    </citation>
    <scope>NUCLEOTIDE SEQUENCE [LARGE SCALE GENOMIC DNA]</scope>
    <source>
        <strain evidence="3">Cb09-40</strain>
    </source>
</reference>
<feature type="compositionally biased region" description="Basic and acidic residues" evidence="1">
    <location>
        <begin position="267"/>
        <end position="279"/>
    </location>
</feature>
<evidence type="ECO:0000313" key="5">
    <source>
        <dbReference type="Proteomes" id="UP001302367"/>
    </source>
</evidence>
<accession>A0A2G5HLX3</accession>
<feature type="compositionally biased region" description="Polar residues" evidence="1">
    <location>
        <begin position="220"/>
        <end position="233"/>
    </location>
</feature>
<feature type="region of interest" description="Disordered" evidence="1">
    <location>
        <begin position="1054"/>
        <end position="1104"/>
    </location>
</feature>
<evidence type="ECO:0000313" key="2">
    <source>
        <dbReference type="EMBL" id="PIA93530.1"/>
    </source>
</evidence>
<feature type="region of interest" description="Disordered" evidence="1">
    <location>
        <begin position="201"/>
        <end position="233"/>
    </location>
</feature>
<dbReference type="Proteomes" id="UP001302367">
    <property type="component" value="Chromosome 4"/>
</dbReference>
<gene>
    <name evidence="2" type="ORF">CB0940_05002</name>
    <name evidence="3" type="ORF">RHO25_006924</name>
</gene>
<reference evidence="2 4" key="1">
    <citation type="submission" date="2015-10" db="EMBL/GenBank/DDBJ databases">
        <title>The cercosporin biosynthetic gene cluster was horizontally transferred to several fungal lineages and shown to be expanded in Cercospora beticola based on microsynteny with recipient genomes.</title>
        <authorList>
            <person name="De Jonge R."/>
            <person name="Ebert M.K."/>
            <person name="Suttle J.C."/>
            <person name="Jurick Ii W.M."/>
            <person name="Secor G.A."/>
            <person name="Thomma B.P."/>
            <person name="Van De Peer Y."/>
            <person name="Bolton M.D."/>
        </authorList>
    </citation>
    <scope>NUCLEOTIDE SEQUENCE [LARGE SCALE GENOMIC DNA]</scope>
    <source>
        <strain evidence="2 4">09-40</strain>
    </source>
</reference>
<sequence>MVLTTEQKEEQAKEDAWSMASVAHFIDHKEDDPTVKGVEDALGTVSIDYDLGGIGVPYGVDLWPHDGQSLRKLVGVILSDTTRRAPEHRNLTAVQARSLFFQHGSDALSNAYRAQLATAIQPPRLVPLHGAQHSEPEFEDVASLENENLAGAQTERPSGRETRAQRSARLAAPVTALSQTAEPQQDIMRNANVVETALAQGASPDHGDDDQQPFQLAKSPPSNLVQPSNSDRTATYASDIRAATASSATQIASHAPQSTLGKRKRMDSRAEELKSKDIGNGRAKKTKVRTNAALQDEHAASMPSLTRDSIEPAASGAEHNPEIPSERTKQQPSRRKRAQNDETGSASRPLSSQPAKTGQVTAQIAAAEESALENTSLAYDGDAQPEVKLLPNVDKTRAKGMPASKAARDTQKRNLDHMVRVADGGEAKSLDQDDAVPLDNVVGYQPSTTIQPGLLVPTAKPSKRKRNGSHVLAKEGESTGIGPATKRQRTQASTTSTSNNVDTEPLPQKGLMQAATSGPNSAHGRLYGGGSGTHAKDIVPTGELQHDELRTRIANQTSTGDVEEENANDPDVDVADGIPANFRTNSKTLLTEIGGEISDTTIWTMELPTVLGTVDGCLQKALDIIFTDAAGRAVSTLALDPTEPLFNLYVVIFGKSWRSVSLNARAAEDQYDHTSSIPFSATNVLRCLIWHALTFEIMDKEQLDDAVYALIERAQTYLRTALSGREGAYHTLLRRSSKAQFTDPDFVDGTLMFHADETAYKLMALLEQHLDALSLPRRPQNWRMLFAKQLRQVCKLAFFLKARLAAEKTKTELWMYRYGTQIEGAPDGSEHGENDAPIVLLTRTPGIRKLGVDGSWQDVVDLEVEYCRPEMQHEECLFDAFKMPRKSKNQTGPSNRRAMRTILRHVDANLGTLTTKAHRLNWLKPLASSGKFPYTGTQEIGAYHNEDTLHEAITYAVRDAKKDEYKVLAGRRALDRFFELGSAMLTGEYLVAIGYTFLDDSGALHLRDETDALKDDSIRAAGRVGTAASIKTAKQLASGSKANDREKVLMEDLPNAQSTHKNDESSPTGTQNGASENAFEPPKHRPIDFQPDQHDGAHPAESPDIVYEPVPTSAGIKRKFVQFVDSDSRSSPENQMVLDPEKLDALRLWEDIERLTKTITELSRNLCTPAQTLKLNSSPSTSLESIYAHIFNTVDWRLACDHLVKYGEIKPSAFLQALFWIFLSLRVLESQHFPPGEDSKSPVPSNSGAALLASLTKYTEQYPRKEAIEHFYRSNTMTTVVQPHAKVLADELNAIVAEHLAVESSSPSSDAEVHNLLSSSIDTMQEICVKASILRGLIDISKGKYRLLKHLPGSDIYHRRELNSFQNTLSEIRRETIVAFTIAPGLERKLEDADTYTVVGPATIAELRK</sequence>
<organism evidence="2 4">
    <name type="scientific">Cercospora beticola</name>
    <name type="common">Sugarbeet leaf spot fungus</name>
    <dbReference type="NCBI Taxonomy" id="122368"/>
    <lineage>
        <taxon>Eukaryota</taxon>
        <taxon>Fungi</taxon>
        <taxon>Dikarya</taxon>
        <taxon>Ascomycota</taxon>
        <taxon>Pezizomycotina</taxon>
        <taxon>Dothideomycetes</taxon>
        <taxon>Dothideomycetidae</taxon>
        <taxon>Mycosphaerellales</taxon>
        <taxon>Mycosphaerellaceae</taxon>
        <taxon>Cercospora</taxon>
    </lineage>
</organism>
<evidence type="ECO:0000313" key="3">
    <source>
        <dbReference type="EMBL" id="WPB02290.1"/>
    </source>
</evidence>
<feature type="compositionally biased region" description="Basic and acidic residues" evidence="1">
    <location>
        <begin position="319"/>
        <end position="329"/>
    </location>
</feature>
<name>A0A2G5HLX3_CERBT</name>
<evidence type="ECO:0000256" key="1">
    <source>
        <dbReference type="SAM" id="MobiDB-lite"/>
    </source>
</evidence>
<proteinExistence type="predicted"/>
<feature type="compositionally biased region" description="Polar residues" evidence="1">
    <location>
        <begin position="1055"/>
        <end position="1075"/>
    </location>
</feature>